<reference evidence="1" key="1">
    <citation type="submission" date="2018-05" db="EMBL/GenBank/DDBJ databases">
        <authorList>
            <person name="Lanie J.A."/>
            <person name="Ng W.-L."/>
            <person name="Kazmierczak K.M."/>
            <person name="Andrzejewski T.M."/>
            <person name="Davidsen T.M."/>
            <person name="Wayne K.J."/>
            <person name="Tettelin H."/>
            <person name="Glass J.I."/>
            <person name="Rusch D."/>
            <person name="Podicherti R."/>
            <person name="Tsui H.-C.T."/>
            <person name="Winkler M.E."/>
        </authorList>
    </citation>
    <scope>NUCLEOTIDE SEQUENCE</scope>
</reference>
<evidence type="ECO:0000313" key="1">
    <source>
        <dbReference type="EMBL" id="SVB18793.1"/>
    </source>
</evidence>
<organism evidence="1">
    <name type="scientific">marine metagenome</name>
    <dbReference type="NCBI Taxonomy" id="408172"/>
    <lineage>
        <taxon>unclassified sequences</taxon>
        <taxon>metagenomes</taxon>
        <taxon>ecological metagenomes</taxon>
    </lineage>
</organism>
<dbReference type="EMBL" id="UINC01031947">
    <property type="protein sequence ID" value="SVB18793.1"/>
    <property type="molecule type" value="Genomic_DNA"/>
</dbReference>
<accession>A0A382C0F2</accession>
<gene>
    <name evidence="1" type="ORF">METZ01_LOCUS171647</name>
</gene>
<name>A0A382C0F2_9ZZZZ</name>
<proteinExistence type="predicted"/>
<protein>
    <submittedName>
        <fullName evidence="1">Uncharacterized protein</fullName>
    </submittedName>
</protein>
<feature type="non-terminal residue" evidence="1">
    <location>
        <position position="73"/>
    </location>
</feature>
<sequence>MCEKKRRHLQKEEKSVQLGFLTFNRFYQLCQKFEGNKTYEDFCDSPYYNAFVKFGSFVSNVRPLYPDKYVDYV</sequence>
<dbReference type="AlphaFoldDB" id="A0A382C0F2"/>